<reference evidence="6 7" key="1">
    <citation type="journal article" date="2024" name="G3 (Bethesda)">
        <title>Genome assembly of Hibiscus sabdariffa L. provides insights into metabolisms of medicinal natural products.</title>
        <authorList>
            <person name="Kim T."/>
        </authorList>
    </citation>
    <scope>NUCLEOTIDE SEQUENCE [LARGE SCALE GENOMIC DNA]</scope>
    <source>
        <strain evidence="6">TK-2024</strain>
        <tissue evidence="6">Old leaves</tissue>
    </source>
</reference>
<protein>
    <recommendedName>
        <fullName evidence="5">DUF4005 domain-containing protein</fullName>
    </recommendedName>
</protein>
<dbReference type="Gene3D" id="1.20.5.190">
    <property type="match status" value="1"/>
</dbReference>
<gene>
    <name evidence="6" type="ORF">V6N12_056679</name>
</gene>
<evidence type="ECO:0000256" key="4">
    <source>
        <dbReference type="SAM" id="MobiDB-lite"/>
    </source>
</evidence>
<dbReference type="Pfam" id="PF00612">
    <property type="entry name" value="IQ"/>
    <property type="match status" value="1"/>
</dbReference>
<dbReference type="InterPro" id="IPR000048">
    <property type="entry name" value="IQ_motif_EF-hand-BS"/>
</dbReference>
<keyword evidence="7" id="KW-1185">Reference proteome</keyword>
<evidence type="ECO:0000256" key="1">
    <source>
        <dbReference type="ARBA" id="ARBA00022860"/>
    </source>
</evidence>
<keyword evidence="1" id="KW-0112">Calmodulin-binding</keyword>
<feature type="compositionally biased region" description="Polar residues" evidence="4">
    <location>
        <begin position="389"/>
        <end position="407"/>
    </location>
</feature>
<dbReference type="PANTHER" id="PTHR32295">
    <property type="entry name" value="IQ-DOMAIN 5-RELATED"/>
    <property type="match status" value="1"/>
</dbReference>
<name>A0ABR2ANA8_9ROSI</name>
<dbReference type="EMBL" id="JBBPBM010000475">
    <property type="protein sequence ID" value="KAK8494987.1"/>
    <property type="molecule type" value="Genomic_DNA"/>
</dbReference>
<feature type="domain" description="DUF4005" evidence="5">
    <location>
        <begin position="371"/>
        <end position="441"/>
    </location>
</feature>
<evidence type="ECO:0000256" key="3">
    <source>
        <dbReference type="ARBA" id="ARBA00024378"/>
    </source>
</evidence>
<accession>A0ABR2ANA8</accession>
<dbReference type="Pfam" id="PF13178">
    <property type="entry name" value="DUF4005"/>
    <property type="match status" value="1"/>
</dbReference>
<dbReference type="SMART" id="SM00015">
    <property type="entry name" value="IQ"/>
    <property type="match status" value="1"/>
</dbReference>
<dbReference type="PANTHER" id="PTHR32295:SF216">
    <property type="entry name" value="PROTEIN IQ-DOMAIN 3"/>
    <property type="match status" value="1"/>
</dbReference>
<dbReference type="Proteomes" id="UP001472677">
    <property type="component" value="Unassembled WGS sequence"/>
</dbReference>
<dbReference type="InterPro" id="IPR025064">
    <property type="entry name" value="DUF4005"/>
</dbReference>
<feature type="region of interest" description="Disordered" evidence="4">
    <location>
        <begin position="377"/>
        <end position="464"/>
    </location>
</feature>
<proteinExistence type="inferred from homology"/>
<evidence type="ECO:0000313" key="6">
    <source>
        <dbReference type="EMBL" id="KAK8494987.1"/>
    </source>
</evidence>
<sequence length="464" mass="51717">MGKTGGWFSIVKKALSPESKKDQKTPKSRKKWFGKAKALGPVFVPEPTEVTAEDVKLKEAENEQSKHAYSVALATAAAAEAAVAAAQAAAEVVRLTTQPRYQGKSNEEIAAIKIQTVFRGYLARRALRALRGLVRLKSLMRGQSVKQQATTTLKCMQTLARVQSEICARRIRMSEENQSLQQHLQQKCERELEKLRASMGEDWNDSTLSKEQIEARQLKQQEATMKRERALAYAYCHQQSWKNCSRSVNQTFMDPKNPHWGWSWLERWMTARPWESRSTIDNNDRGSIKSIGAHSVGEISRAYSLRYINQDKKPSPTLKFSRLPSCQSGSTPPSKAPSISSVSGKTRLPSPRGSQWGGYEDSRSILSARSDRYRRHTIAGSSMRDDESLTSSPAVPSYMAPTQSTKARSLVPSPLGTSTPDRGLGGSAKKRLSFPASPASNRRHSDPPKVDITLSKMTQHAERR</sequence>
<feature type="compositionally biased region" description="Polar residues" evidence="4">
    <location>
        <begin position="324"/>
        <end position="344"/>
    </location>
</feature>
<comment type="caution">
    <text evidence="6">The sequence shown here is derived from an EMBL/GenBank/DDBJ whole genome shotgun (WGS) entry which is preliminary data.</text>
</comment>
<comment type="subunit">
    <text evidence="3">Binds to multiple calmodulin (CaM) in the presence of Ca(2+) and CaM-like proteins.</text>
</comment>
<organism evidence="6 7">
    <name type="scientific">Hibiscus sabdariffa</name>
    <name type="common">roselle</name>
    <dbReference type="NCBI Taxonomy" id="183260"/>
    <lineage>
        <taxon>Eukaryota</taxon>
        <taxon>Viridiplantae</taxon>
        <taxon>Streptophyta</taxon>
        <taxon>Embryophyta</taxon>
        <taxon>Tracheophyta</taxon>
        <taxon>Spermatophyta</taxon>
        <taxon>Magnoliopsida</taxon>
        <taxon>eudicotyledons</taxon>
        <taxon>Gunneridae</taxon>
        <taxon>Pentapetalae</taxon>
        <taxon>rosids</taxon>
        <taxon>malvids</taxon>
        <taxon>Malvales</taxon>
        <taxon>Malvaceae</taxon>
        <taxon>Malvoideae</taxon>
        <taxon>Hibiscus</taxon>
    </lineage>
</organism>
<evidence type="ECO:0000256" key="2">
    <source>
        <dbReference type="ARBA" id="ARBA00024341"/>
    </source>
</evidence>
<evidence type="ECO:0000259" key="5">
    <source>
        <dbReference type="Pfam" id="PF13178"/>
    </source>
</evidence>
<comment type="similarity">
    <text evidence="2">Belongs to the IQD family.</text>
</comment>
<evidence type="ECO:0000313" key="7">
    <source>
        <dbReference type="Proteomes" id="UP001472677"/>
    </source>
</evidence>
<dbReference type="PROSITE" id="PS50096">
    <property type="entry name" value="IQ"/>
    <property type="match status" value="1"/>
</dbReference>
<feature type="region of interest" description="Disordered" evidence="4">
    <location>
        <begin position="314"/>
        <end position="361"/>
    </location>
</feature>